<feature type="transmembrane region" description="Helical" evidence="1">
    <location>
        <begin position="15"/>
        <end position="35"/>
    </location>
</feature>
<comment type="caution">
    <text evidence="3">The sequence shown here is derived from an EMBL/GenBank/DDBJ whole genome shotgun (WGS) entry which is preliminary data.</text>
</comment>
<feature type="domain" description="D-alanyl-D-alanine carboxypeptidase-like core" evidence="2">
    <location>
        <begin position="233"/>
        <end position="353"/>
    </location>
</feature>
<dbReference type="Gene3D" id="3.30.1380.10">
    <property type="match status" value="1"/>
</dbReference>
<dbReference type="SUPFAM" id="SSF55166">
    <property type="entry name" value="Hedgehog/DD-peptidase"/>
    <property type="match status" value="1"/>
</dbReference>
<keyword evidence="1" id="KW-0472">Membrane</keyword>
<sequence>MPQKKVLKLKPKTKIICKILAIIIIALAVFLGYYLHSRNELKKAGYSDVAISNILKKFKKSYALDNPDNKTLNKAFESSAYKEENLEYYKHIKYQNQKNIIQNINKLIKKKYSTRDISIILAHGNDKSVSDFAKRAKVKYLEEFYSYDFAKLENYDRYVKYMDEVGDDEETTVIKVNLDLDKSPYQDAIKVTDKTKLVLANKHHYLGKEYIPNNLTSIPQKYTIDGDDNTKGTKEAVDAAIKMIEAAKKEGLNLLVNSGYRSYTDQEETYNTYLSLYGESYVERFVVKAGYSEHQTGYAFDFASGNSNIFQNSQEYQWMIKNSYKYGFCYRFLRSKEEITEIRHEAWHFRYVGTKAAKIMDKEELSLEEYYAKYVEK</sequence>
<dbReference type="Pfam" id="PF02557">
    <property type="entry name" value="VanY"/>
    <property type="match status" value="1"/>
</dbReference>
<dbReference type="EMBL" id="AJWZ01011491">
    <property type="protein sequence ID" value="EKC45029.1"/>
    <property type="molecule type" value="Genomic_DNA"/>
</dbReference>
<accession>K1RNE7</accession>
<protein>
    <submittedName>
        <fullName evidence="3">D-alanyl-D-alanine carboxypeptidase family protein</fullName>
    </submittedName>
</protein>
<dbReference type="InterPro" id="IPR003709">
    <property type="entry name" value="VanY-like_core_dom"/>
</dbReference>
<keyword evidence="1" id="KW-0812">Transmembrane</keyword>
<evidence type="ECO:0000313" key="3">
    <source>
        <dbReference type="EMBL" id="EKC45029.1"/>
    </source>
</evidence>
<dbReference type="InterPro" id="IPR058193">
    <property type="entry name" value="VanY/YodJ_core_dom"/>
</dbReference>
<dbReference type="InterPro" id="IPR009045">
    <property type="entry name" value="Zn_M74/Hedgehog-like"/>
</dbReference>
<dbReference type="CDD" id="cd14852">
    <property type="entry name" value="LD-carboxypeptidase"/>
    <property type="match status" value="1"/>
</dbReference>
<evidence type="ECO:0000256" key="1">
    <source>
        <dbReference type="SAM" id="Phobius"/>
    </source>
</evidence>
<organism evidence="3">
    <name type="scientific">human gut metagenome</name>
    <dbReference type="NCBI Taxonomy" id="408170"/>
    <lineage>
        <taxon>unclassified sequences</taxon>
        <taxon>metagenomes</taxon>
        <taxon>organismal metagenomes</taxon>
    </lineage>
</organism>
<evidence type="ECO:0000259" key="2">
    <source>
        <dbReference type="Pfam" id="PF02557"/>
    </source>
</evidence>
<keyword evidence="3" id="KW-0378">Hydrolase</keyword>
<dbReference type="AlphaFoldDB" id="K1RNE7"/>
<dbReference type="GO" id="GO:0004180">
    <property type="term" value="F:carboxypeptidase activity"/>
    <property type="evidence" value="ECO:0007669"/>
    <property type="project" value="UniProtKB-KW"/>
</dbReference>
<dbReference type="GO" id="GO:0006508">
    <property type="term" value="P:proteolysis"/>
    <property type="evidence" value="ECO:0007669"/>
    <property type="project" value="InterPro"/>
</dbReference>
<name>K1RNE7_9ZZZZ</name>
<gene>
    <name evidence="3" type="ORF">OBE_17184</name>
</gene>
<keyword evidence="1" id="KW-1133">Transmembrane helix</keyword>
<dbReference type="InterPro" id="IPR052179">
    <property type="entry name" value="DD-CPase-like"/>
</dbReference>
<keyword evidence="3" id="KW-0645">Protease</keyword>
<dbReference type="PANTHER" id="PTHR34385:SF1">
    <property type="entry name" value="PEPTIDOGLYCAN L-ALANYL-D-GLUTAMATE ENDOPEPTIDASE CWLK"/>
    <property type="match status" value="1"/>
</dbReference>
<proteinExistence type="predicted"/>
<dbReference type="PANTHER" id="PTHR34385">
    <property type="entry name" value="D-ALANYL-D-ALANINE CARBOXYPEPTIDASE"/>
    <property type="match status" value="1"/>
</dbReference>
<reference evidence="3" key="1">
    <citation type="journal article" date="2013" name="Environ. Microbiol.">
        <title>Microbiota from the distal guts of lean and obese adolescents exhibit partial functional redundancy besides clear differences in community structure.</title>
        <authorList>
            <person name="Ferrer M."/>
            <person name="Ruiz A."/>
            <person name="Lanza F."/>
            <person name="Haange S.B."/>
            <person name="Oberbach A."/>
            <person name="Till H."/>
            <person name="Bargiela R."/>
            <person name="Campoy C."/>
            <person name="Segura M.T."/>
            <person name="Richter M."/>
            <person name="von Bergen M."/>
            <person name="Seifert J."/>
            <person name="Suarez A."/>
        </authorList>
    </citation>
    <scope>NUCLEOTIDE SEQUENCE</scope>
</reference>
<keyword evidence="3" id="KW-0121">Carboxypeptidase</keyword>